<dbReference type="SUPFAM" id="SSF143865">
    <property type="entry name" value="CorA soluble domain-like"/>
    <property type="match status" value="1"/>
</dbReference>
<keyword evidence="10 12" id="KW-0472">Membrane</keyword>
<dbReference type="GO" id="GO:0005886">
    <property type="term" value="C:plasma membrane"/>
    <property type="evidence" value="ECO:0007669"/>
    <property type="project" value="UniProtKB-SubCell"/>
</dbReference>
<evidence type="ECO:0000313" key="13">
    <source>
        <dbReference type="EMBL" id="SLN42267.1"/>
    </source>
</evidence>
<organism evidence="13 14">
    <name type="scientific">Pseudooceanicola marinus</name>
    <dbReference type="NCBI Taxonomy" id="396013"/>
    <lineage>
        <taxon>Bacteria</taxon>
        <taxon>Pseudomonadati</taxon>
        <taxon>Pseudomonadota</taxon>
        <taxon>Alphaproteobacteria</taxon>
        <taxon>Rhodobacterales</taxon>
        <taxon>Paracoccaceae</taxon>
        <taxon>Pseudooceanicola</taxon>
    </lineage>
</organism>
<dbReference type="SUPFAM" id="SSF144083">
    <property type="entry name" value="Magnesium transport protein CorA, transmembrane region"/>
    <property type="match status" value="1"/>
</dbReference>
<dbReference type="GO" id="GO:0050897">
    <property type="term" value="F:cobalt ion binding"/>
    <property type="evidence" value="ECO:0007669"/>
    <property type="project" value="TreeGrafter"/>
</dbReference>
<evidence type="ECO:0000256" key="3">
    <source>
        <dbReference type="ARBA" id="ARBA00022448"/>
    </source>
</evidence>
<proteinExistence type="inferred from homology"/>
<keyword evidence="5" id="KW-0997">Cell inner membrane</keyword>
<evidence type="ECO:0000256" key="10">
    <source>
        <dbReference type="ARBA" id="ARBA00023136"/>
    </source>
</evidence>
<keyword evidence="9" id="KW-0406">Ion transport</keyword>
<dbReference type="OrthoDB" id="9803484at2"/>
<keyword evidence="7" id="KW-0862">Zinc</keyword>
<accession>A0A1X6Z6V8</accession>
<dbReference type="RefSeq" id="WP_085887985.1">
    <property type="nucleotide sequence ID" value="NZ_PGTC01000010.1"/>
</dbReference>
<protein>
    <submittedName>
        <fullName evidence="13">Zinc transport protein ZntB</fullName>
    </submittedName>
</protein>
<dbReference type="Pfam" id="PF01544">
    <property type="entry name" value="CorA"/>
    <property type="match status" value="1"/>
</dbReference>
<evidence type="ECO:0000256" key="11">
    <source>
        <dbReference type="SAM" id="Coils"/>
    </source>
</evidence>
<evidence type="ECO:0000256" key="4">
    <source>
        <dbReference type="ARBA" id="ARBA00022475"/>
    </source>
</evidence>
<dbReference type="GO" id="GO:0015087">
    <property type="term" value="F:cobalt ion transmembrane transporter activity"/>
    <property type="evidence" value="ECO:0007669"/>
    <property type="project" value="TreeGrafter"/>
</dbReference>
<evidence type="ECO:0000256" key="7">
    <source>
        <dbReference type="ARBA" id="ARBA00022833"/>
    </source>
</evidence>
<keyword evidence="8 12" id="KW-1133">Transmembrane helix</keyword>
<feature type="transmembrane region" description="Helical" evidence="12">
    <location>
        <begin position="264"/>
        <end position="285"/>
    </location>
</feature>
<feature type="transmembrane region" description="Helical" evidence="12">
    <location>
        <begin position="297"/>
        <end position="317"/>
    </location>
</feature>
<evidence type="ECO:0000256" key="2">
    <source>
        <dbReference type="ARBA" id="ARBA00009765"/>
    </source>
</evidence>
<dbReference type="Gene3D" id="3.30.460.20">
    <property type="entry name" value="CorA soluble domain-like"/>
    <property type="match status" value="1"/>
</dbReference>
<gene>
    <name evidence="13" type="primary">zntB</name>
    <name evidence="13" type="ORF">PSM7751_01992</name>
</gene>
<evidence type="ECO:0000256" key="9">
    <source>
        <dbReference type="ARBA" id="ARBA00023065"/>
    </source>
</evidence>
<evidence type="ECO:0000313" key="14">
    <source>
        <dbReference type="Proteomes" id="UP000193963"/>
    </source>
</evidence>
<feature type="coiled-coil region" evidence="11">
    <location>
        <begin position="220"/>
        <end position="257"/>
    </location>
</feature>
<keyword evidence="3" id="KW-0813">Transport</keyword>
<sequence>MTAPVTFAYALTGPLRGQSLEGEAVPDTLRAETLGWAHLDAAHAGTRDWVAKRLAYLDDTVIEALTQPETRPRATRVGNGLLLNFRALNMNPNRDPEDMVAVRIWADDQRIITLSRQRVRALEEIAQEVENGEGPESAGAFLADLADRLTDRVEPFVAELDAEVDGLEPKVIAEPDQDLRRRVAALRLSVVELRRHLPPQRDALARLARSESPLLAEHDLREVQEAVDRLTRMTENLDELRDNLGVLRDELSGALSERLNRHMYTLSILSAVFLPLTFFTGLFGINVGGIPGDGAPYAFWVFSGIMALIFLVQGVMLRRMHWM</sequence>
<name>A0A1X6Z6V8_9RHOB</name>
<dbReference type="PANTHER" id="PTHR46494">
    <property type="entry name" value="CORA FAMILY METAL ION TRANSPORTER (EUROFUNG)"/>
    <property type="match status" value="1"/>
</dbReference>
<evidence type="ECO:0000256" key="5">
    <source>
        <dbReference type="ARBA" id="ARBA00022519"/>
    </source>
</evidence>
<dbReference type="GO" id="GO:0015095">
    <property type="term" value="F:magnesium ion transmembrane transporter activity"/>
    <property type="evidence" value="ECO:0007669"/>
    <property type="project" value="TreeGrafter"/>
</dbReference>
<dbReference type="GO" id="GO:0000287">
    <property type="term" value="F:magnesium ion binding"/>
    <property type="evidence" value="ECO:0007669"/>
    <property type="project" value="TreeGrafter"/>
</dbReference>
<evidence type="ECO:0000256" key="1">
    <source>
        <dbReference type="ARBA" id="ARBA00004651"/>
    </source>
</evidence>
<keyword evidence="11" id="KW-0175">Coiled coil</keyword>
<dbReference type="InterPro" id="IPR045861">
    <property type="entry name" value="CorA_cytoplasmic_dom"/>
</dbReference>
<evidence type="ECO:0000256" key="12">
    <source>
        <dbReference type="SAM" id="Phobius"/>
    </source>
</evidence>
<reference evidence="13 14" key="1">
    <citation type="submission" date="2017-03" db="EMBL/GenBank/DDBJ databases">
        <authorList>
            <person name="Afonso C.L."/>
            <person name="Miller P.J."/>
            <person name="Scott M.A."/>
            <person name="Spackman E."/>
            <person name="Goraichik I."/>
            <person name="Dimitrov K.M."/>
            <person name="Suarez D.L."/>
            <person name="Swayne D.E."/>
        </authorList>
    </citation>
    <scope>NUCLEOTIDE SEQUENCE [LARGE SCALE GENOMIC DNA]</scope>
    <source>
        <strain evidence="13 14">CECT 7751</strain>
    </source>
</reference>
<dbReference type="Proteomes" id="UP000193963">
    <property type="component" value="Unassembled WGS sequence"/>
</dbReference>
<keyword evidence="14" id="KW-1185">Reference proteome</keyword>
<dbReference type="CDD" id="cd12833">
    <property type="entry name" value="ZntB-like_1"/>
    <property type="match status" value="1"/>
</dbReference>
<dbReference type="PANTHER" id="PTHR46494:SF3">
    <property type="entry name" value="ZINC TRANSPORT PROTEIN ZNTB"/>
    <property type="match status" value="1"/>
</dbReference>
<dbReference type="InterPro" id="IPR045863">
    <property type="entry name" value="CorA_TM1_TM2"/>
</dbReference>
<dbReference type="InterPro" id="IPR002523">
    <property type="entry name" value="MgTranspt_CorA/ZnTranspt_ZntB"/>
</dbReference>
<keyword evidence="4" id="KW-1003">Cell membrane</keyword>
<evidence type="ECO:0000256" key="6">
    <source>
        <dbReference type="ARBA" id="ARBA00022692"/>
    </source>
</evidence>
<comment type="similarity">
    <text evidence="2">Belongs to the CorA metal ion transporter (MIT) (TC 1.A.35) family.</text>
</comment>
<keyword evidence="6 12" id="KW-0812">Transmembrane</keyword>
<evidence type="ECO:0000256" key="8">
    <source>
        <dbReference type="ARBA" id="ARBA00022989"/>
    </source>
</evidence>
<dbReference type="AlphaFoldDB" id="A0A1X6Z6V8"/>
<comment type="subcellular location">
    <subcellularLocation>
        <location evidence="1">Cell membrane</location>
        <topology evidence="1">Multi-pass membrane protein</topology>
    </subcellularLocation>
</comment>
<dbReference type="EMBL" id="FWFN01000003">
    <property type="protein sequence ID" value="SLN42267.1"/>
    <property type="molecule type" value="Genomic_DNA"/>
</dbReference>
<dbReference type="Gene3D" id="1.20.58.340">
    <property type="entry name" value="Magnesium transport protein CorA, transmembrane region"/>
    <property type="match status" value="2"/>
</dbReference>